<dbReference type="Proteomes" id="UP000075420">
    <property type="component" value="Unassembled WGS sequence"/>
</dbReference>
<gene>
    <name evidence="2" type="ORF">BE08_23175</name>
</gene>
<comment type="caution">
    <text evidence="2">The sequence shown here is derived from an EMBL/GenBank/DDBJ whole genome shotgun (WGS) entry which is preliminary data.</text>
</comment>
<evidence type="ECO:0000313" key="2">
    <source>
        <dbReference type="EMBL" id="KYF47110.1"/>
    </source>
</evidence>
<evidence type="ECO:0000256" key="1">
    <source>
        <dbReference type="SAM" id="SignalP"/>
    </source>
</evidence>
<feature type="signal peptide" evidence="1">
    <location>
        <begin position="1"/>
        <end position="25"/>
    </location>
</feature>
<feature type="chain" id="PRO_5007565384" description="Outer membrane protein beta-barrel domain-containing protein" evidence="1">
    <location>
        <begin position="26"/>
        <end position="236"/>
    </location>
</feature>
<accession>A0A150NYU5</accession>
<dbReference type="AlphaFoldDB" id="A0A150NYU5"/>
<keyword evidence="1" id="KW-0732">Signal</keyword>
<proteinExistence type="predicted"/>
<organism evidence="2 3">
    <name type="scientific">Sorangium cellulosum</name>
    <name type="common">Polyangium cellulosum</name>
    <dbReference type="NCBI Taxonomy" id="56"/>
    <lineage>
        <taxon>Bacteria</taxon>
        <taxon>Pseudomonadati</taxon>
        <taxon>Myxococcota</taxon>
        <taxon>Polyangia</taxon>
        <taxon>Polyangiales</taxon>
        <taxon>Polyangiaceae</taxon>
        <taxon>Sorangium</taxon>
    </lineage>
</organism>
<sequence length="236" mass="24439">MTILSKILITTLGLGTLGWASVARAEAPSAAPEATPSDAAPNGFAAALRRGDWSSSFGLHASLGLAFGGDELVELTYSDGSASAVHAGEGVSLSGGLTWTPLWFGDRVGLGLGLDAGWKYKSTYAQSDGSVKLERIPLMASVRSLVAVDGSWHGLLAVGGILELSPHLHGDGVLGGVDARFEDALGGMMELGVLWGRPEAVGFEITGRWSILSYEYMGESVNASSGSINLTGHFFL</sequence>
<evidence type="ECO:0000313" key="3">
    <source>
        <dbReference type="Proteomes" id="UP000075420"/>
    </source>
</evidence>
<evidence type="ECO:0008006" key="4">
    <source>
        <dbReference type="Google" id="ProtNLM"/>
    </source>
</evidence>
<reference evidence="2 3" key="1">
    <citation type="submission" date="2014-02" db="EMBL/GenBank/DDBJ databases">
        <title>The small core and large imbalanced accessory genome model reveals a collaborative survival strategy of Sorangium cellulosum strains in nature.</title>
        <authorList>
            <person name="Han K."/>
            <person name="Peng R."/>
            <person name="Blom J."/>
            <person name="Li Y.-Z."/>
        </authorList>
    </citation>
    <scope>NUCLEOTIDE SEQUENCE [LARGE SCALE GENOMIC DNA]</scope>
    <source>
        <strain evidence="2 3">So0157-25</strain>
    </source>
</reference>
<name>A0A150NYU5_SORCE</name>
<dbReference type="EMBL" id="JELY01003663">
    <property type="protein sequence ID" value="KYF47110.1"/>
    <property type="molecule type" value="Genomic_DNA"/>
</dbReference>
<protein>
    <recommendedName>
        <fullName evidence="4">Outer membrane protein beta-barrel domain-containing protein</fullName>
    </recommendedName>
</protein>